<dbReference type="KEGG" id="cpre:Csp1_06280"/>
<dbReference type="Pfam" id="PF02597">
    <property type="entry name" value="ThiS"/>
    <property type="match status" value="1"/>
</dbReference>
<dbReference type="CDD" id="cd17040">
    <property type="entry name" value="Ubl_MoaD_like"/>
    <property type="match status" value="1"/>
</dbReference>
<proteinExistence type="predicted"/>
<dbReference type="Gene3D" id="3.10.20.30">
    <property type="match status" value="1"/>
</dbReference>
<name>A0A2Z3YQX8_9CORY</name>
<evidence type="ECO:0000313" key="1">
    <source>
        <dbReference type="EMBL" id="AWT25440.1"/>
    </source>
</evidence>
<protein>
    <recommendedName>
        <fullName evidence="3">Molybdopterin synthase sulfur carrier subunit</fullName>
    </recommendedName>
</protein>
<evidence type="ECO:0000313" key="2">
    <source>
        <dbReference type="Proteomes" id="UP000247696"/>
    </source>
</evidence>
<keyword evidence="2" id="KW-1185">Reference proteome</keyword>
<dbReference type="InterPro" id="IPR016155">
    <property type="entry name" value="Mopterin_synth/thiamin_S_b"/>
</dbReference>
<dbReference type="InterPro" id="IPR012675">
    <property type="entry name" value="Beta-grasp_dom_sf"/>
</dbReference>
<dbReference type="EMBL" id="CP024988">
    <property type="protein sequence ID" value="AWT25440.1"/>
    <property type="molecule type" value="Genomic_DNA"/>
</dbReference>
<dbReference type="RefSeq" id="WP_110481047.1">
    <property type="nucleotide sequence ID" value="NZ_CP024988.1"/>
</dbReference>
<sequence length="92" mass="9489">MVEIRYFAAARAARGVAREELDGAAVPATLAELLDILGAMHTGATAGGMTLGQIFDRCSFLVDGRTVTRDAAASVDLGRVARVDVLPPFAGG</sequence>
<accession>A0A2Z3YQX8</accession>
<reference evidence="2" key="1">
    <citation type="submission" date="2017-11" db="EMBL/GenBank/DDBJ databases">
        <title>Otitis media/interna in a cat caused by the recently described species Corynebacterium provencense.</title>
        <authorList>
            <person name="Kittl S."/>
            <person name="Brodard I."/>
            <person name="Rychener L."/>
            <person name="Jores J."/>
            <person name="Roosje P."/>
            <person name="Gobeli Brawand S."/>
        </authorList>
    </citation>
    <scope>NUCLEOTIDE SEQUENCE [LARGE SCALE GENOMIC DNA]</scope>
    <source>
        <strain evidence="2">17KM38</strain>
    </source>
</reference>
<evidence type="ECO:0008006" key="3">
    <source>
        <dbReference type="Google" id="ProtNLM"/>
    </source>
</evidence>
<dbReference type="InterPro" id="IPR003749">
    <property type="entry name" value="ThiS/MoaD-like"/>
</dbReference>
<organism evidence="1 2">
    <name type="scientific">Corynebacterium provencense</name>
    <dbReference type="NCBI Taxonomy" id="1737425"/>
    <lineage>
        <taxon>Bacteria</taxon>
        <taxon>Bacillati</taxon>
        <taxon>Actinomycetota</taxon>
        <taxon>Actinomycetes</taxon>
        <taxon>Mycobacteriales</taxon>
        <taxon>Corynebacteriaceae</taxon>
        <taxon>Corynebacterium</taxon>
    </lineage>
</organism>
<gene>
    <name evidence="1" type="ORF">Csp1_06280</name>
</gene>
<dbReference type="AlphaFoldDB" id="A0A2Z3YQX8"/>
<dbReference type="Proteomes" id="UP000247696">
    <property type="component" value="Chromosome"/>
</dbReference>
<dbReference type="OrthoDB" id="3255135at2"/>
<dbReference type="SUPFAM" id="SSF54285">
    <property type="entry name" value="MoaD/ThiS"/>
    <property type="match status" value="1"/>
</dbReference>
<dbReference type="STRING" id="1737425.GCA_900049755_00747"/>